<dbReference type="PANTHER" id="PTHR22839">
    <property type="entry name" value="THO COMPLEX SUBUNIT 3 THO3"/>
    <property type="match status" value="1"/>
</dbReference>
<dbReference type="InterPro" id="IPR036322">
    <property type="entry name" value="WD40_repeat_dom_sf"/>
</dbReference>
<accession>A0A2K1QXZ9</accession>
<dbReference type="InterPro" id="IPR040132">
    <property type="entry name" value="Tex1/THOC3"/>
</dbReference>
<evidence type="ECO:0000256" key="2">
    <source>
        <dbReference type="ARBA" id="ARBA00022737"/>
    </source>
</evidence>
<sequence length="339" mass="36379">MPAPLRSKPLNKTLLPTAFKTVKPVLLTENIRLTPYIRDLDWSPLGTALAATSGASIKVWSPEKPTIKPQDLRGHVGVVERVAWRPTREAELASTGSDGTVKLWDVRIGGAGKSNVVHDIKVGDHGLFMTWSPDGNEIVVGRRDDVVVPIDVRMATVPGGPPEALEPREGKKLQTAQTNQVAFSNSGREVFVTTGDGLIKVLDWPSMRPLHTLNAHTSAANCVAHSPNGSYLATGGSDSLIALWDTYDWVCKHTLANSTSAIHHVSFSFDGTYIASGCGPEKDGQPGLEIAHVETGDYVYTIETTHAPTTVAWHPLRYWLAFAGDPGGIKTVGVGNSAL</sequence>
<dbReference type="InterPro" id="IPR001680">
    <property type="entry name" value="WD40_rpt"/>
</dbReference>
<comment type="similarity">
    <text evidence="3">Belongs to the THOC3 family.</text>
</comment>
<comment type="caution">
    <text evidence="5">The sequence shown here is derived from an EMBL/GenBank/DDBJ whole genome shotgun (WGS) entry which is preliminary data.</text>
</comment>
<reference evidence="5 6" key="1">
    <citation type="submission" date="2017-06" db="EMBL/GenBank/DDBJ databases">
        <title>Draft genome sequence of a variant of Elsinoe murrayae.</title>
        <authorList>
            <person name="Cheng Q."/>
        </authorList>
    </citation>
    <scope>NUCLEOTIDE SEQUENCE [LARGE SCALE GENOMIC DNA]</scope>
    <source>
        <strain evidence="5 6">CQ-2017a</strain>
    </source>
</reference>
<dbReference type="OrthoDB" id="1925334at2759"/>
<keyword evidence="2" id="KW-0677">Repeat</keyword>
<evidence type="ECO:0000256" key="4">
    <source>
        <dbReference type="PROSITE-ProRule" id="PRU00221"/>
    </source>
</evidence>
<dbReference type="STRING" id="2082308.A0A2K1QXZ9"/>
<evidence type="ECO:0000313" key="5">
    <source>
        <dbReference type="EMBL" id="PNS19907.1"/>
    </source>
</evidence>
<keyword evidence="1 4" id="KW-0853">WD repeat</keyword>
<organism evidence="5 6">
    <name type="scientific">Sphaceloma murrayae</name>
    <dbReference type="NCBI Taxonomy" id="2082308"/>
    <lineage>
        <taxon>Eukaryota</taxon>
        <taxon>Fungi</taxon>
        <taxon>Dikarya</taxon>
        <taxon>Ascomycota</taxon>
        <taxon>Pezizomycotina</taxon>
        <taxon>Dothideomycetes</taxon>
        <taxon>Dothideomycetidae</taxon>
        <taxon>Myriangiales</taxon>
        <taxon>Elsinoaceae</taxon>
        <taxon>Sphaceloma</taxon>
    </lineage>
</organism>
<evidence type="ECO:0000313" key="6">
    <source>
        <dbReference type="Proteomes" id="UP000243797"/>
    </source>
</evidence>
<dbReference type="PROSITE" id="PS50082">
    <property type="entry name" value="WD_REPEATS_2"/>
    <property type="match status" value="2"/>
</dbReference>
<dbReference type="SMART" id="SM00320">
    <property type="entry name" value="WD40"/>
    <property type="match status" value="7"/>
</dbReference>
<dbReference type="Gene3D" id="2.130.10.10">
    <property type="entry name" value="YVTN repeat-like/Quinoprotein amine dehydrogenase"/>
    <property type="match status" value="2"/>
</dbReference>
<protein>
    <submittedName>
        <fullName evidence="5">Uncharacterized protein</fullName>
    </submittedName>
</protein>
<evidence type="ECO:0000256" key="3">
    <source>
        <dbReference type="ARBA" id="ARBA00046343"/>
    </source>
</evidence>
<dbReference type="EMBL" id="NKHZ01000029">
    <property type="protein sequence ID" value="PNS19907.1"/>
    <property type="molecule type" value="Genomic_DNA"/>
</dbReference>
<dbReference type="InterPro" id="IPR019775">
    <property type="entry name" value="WD40_repeat_CS"/>
</dbReference>
<dbReference type="PANTHER" id="PTHR22839:SF0">
    <property type="entry name" value="THO COMPLEX SUBUNIT 3"/>
    <property type="match status" value="1"/>
</dbReference>
<gene>
    <name evidence="5" type="ORF">CAC42_7874</name>
</gene>
<dbReference type="InterPro" id="IPR015943">
    <property type="entry name" value="WD40/YVTN_repeat-like_dom_sf"/>
</dbReference>
<dbReference type="PROSITE" id="PS50294">
    <property type="entry name" value="WD_REPEATS_REGION"/>
    <property type="match status" value="2"/>
</dbReference>
<dbReference type="AlphaFoldDB" id="A0A2K1QXZ9"/>
<proteinExistence type="inferred from homology"/>
<dbReference type="GO" id="GO:0000445">
    <property type="term" value="C:THO complex part of transcription export complex"/>
    <property type="evidence" value="ECO:0007669"/>
    <property type="project" value="TreeGrafter"/>
</dbReference>
<keyword evidence="6" id="KW-1185">Reference proteome</keyword>
<dbReference type="PROSITE" id="PS00678">
    <property type="entry name" value="WD_REPEATS_1"/>
    <property type="match status" value="1"/>
</dbReference>
<dbReference type="InParanoid" id="A0A2K1QXZ9"/>
<evidence type="ECO:0000256" key="1">
    <source>
        <dbReference type="ARBA" id="ARBA00022574"/>
    </source>
</evidence>
<dbReference type="Proteomes" id="UP000243797">
    <property type="component" value="Unassembled WGS sequence"/>
</dbReference>
<feature type="repeat" description="WD" evidence="4">
    <location>
        <begin position="213"/>
        <end position="245"/>
    </location>
</feature>
<name>A0A2K1QXZ9_9PEZI</name>
<feature type="repeat" description="WD" evidence="4">
    <location>
        <begin position="72"/>
        <end position="107"/>
    </location>
</feature>
<dbReference type="Pfam" id="PF00400">
    <property type="entry name" value="WD40"/>
    <property type="match status" value="4"/>
</dbReference>
<dbReference type="GO" id="GO:0006406">
    <property type="term" value="P:mRNA export from nucleus"/>
    <property type="evidence" value="ECO:0007669"/>
    <property type="project" value="InterPro"/>
</dbReference>
<dbReference type="SUPFAM" id="SSF50978">
    <property type="entry name" value="WD40 repeat-like"/>
    <property type="match status" value="1"/>
</dbReference>